<proteinExistence type="predicted"/>
<dbReference type="AlphaFoldDB" id="A0A0D0EB34"/>
<organism evidence="1 2">
    <name type="scientific">Paxillus rubicundulus Ve08.2h10</name>
    <dbReference type="NCBI Taxonomy" id="930991"/>
    <lineage>
        <taxon>Eukaryota</taxon>
        <taxon>Fungi</taxon>
        <taxon>Dikarya</taxon>
        <taxon>Basidiomycota</taxon>
        <taxon>Agaricomycotina</taxon>
        <taxon>Agaricomycetes</taxon>
        <taxon>Agaricomycetidae</taxon>
        <taxon>Boletales</taxon>
        <taxon>Paxilineae</taxon>
        <taxon>Paxillaceae</taxon>
        <taxon>Paxillus</taxon>
    </lineage>
</organism>
<dbReference type="Proteomes" id="UP000054538">
    <property type="component" value="Unassembled WGS sequence"/>
</dbReference>
<reference evidence="2" key="2">
    <citation type="submission" date="2015-01" db="EMBL/GenBank/DDBJ databases">
        <title>Evolutionary Origins and Diversification of the Mycorrhizal Mutualists.</title>
        <authorList>
            <consortium name="DOE Joint Genome Institute"/>
            <consortium name="Mycorrhizal Genomics Consortium"/>
            <person name="Kohler A."/>
            <person name="Kuo A."/>
            <person name="Nagy L.G."/>
            <person name="Floudas D."/>
            <person name="Copeland A."/>
            <person name="Barry K.W."/>
            <person name="Cichocki N."/>
            <person name="Veneault-Fourrey C."/>
            <person name="LaButti K."/>
            <person name="Lindquist E.A."/>
            <person name="Lipzen A."/>
            <person name="Lundell T."/>
            <person name="Morin E."/>
            <person name="Murat C."/>
            <person name="Riley R."/>
            <person name="Ohm R."/>
            <person name="Sun H."/>
            <person name="Tunlid A."/>
            <person name="Henrissat B."/>
            <person name="Grigoriev I.V."/>
            <person name="Hibbett D.S."/>
            <person name="Martin F."/>
        </authorList>
    </citation>
    <scope>NUCLEOTIDE SEQUENCE [LARGE SCALE GENOMIC DNA]</scope>
    <source>
        <strain evidence="2">Ve08.2h10</strain>
    </source>
</reference>
<protein>
    <submittedName>
        <fullName evidence="1">Uncharacterized protein</fullName>
    </submittedName>
</protein>
<accession>A0A0D0EB34</accession>
<reference evidence="1 2" key="1">
    <citation type="submission" date="2014-04" db="EMBL/GenBank/DDBJ databases">
        <authorList>
            <consortium name="DOE Joint Genome Institute"/>
            <person name="Kuo A."/>
            <person name="Kohler A."/>
            <person name="Jargeat P."/>
            <person name="Nagy L.G."/>
            <person name="Floudas D."/>
            <person name="Copeland A."/>
            <person name="Barry K.W."/>
            <person name="Cichocki N."/>
            <person name="Veneault-Fourrey C."/>
            <person name="LaButti K."/>
            <person name="Lindquist E.A."/>
            <person name="Lipzen A."/>
            <person name="Lundell T."/>
            <person name="Morin E."/>
            <person name="Murat C."/>
            <person name="Sun H."/>
            <person name="Tunlid A."/>
            <person name="Henrissat B."/>
            <person name="Grigoriev I.V."/>
            <person name="Hibbett D.S."/>
            <person name="Martin F."/>
            <person name="Nordberg H.P."/>
            <person name="Cantor M.N."/>
            <person name="Hua S.X."/>
        </authorList>
    </citation>
    <scope>NUCLEOTIDE SEQUENCE [LARGE SCALE GENOMIC DNA]</scope>
    <source>
        <strain evidence="1 2">Ve08.2h10</strain>
    </source>
</reference>
<gene>
    <name evidence="1" type="ORF">PAXRUDRAFT_137025</name>
</gene>
<evidence type="ECO:0000313" key="2">
    <source>
        <dbReference type="Proteomes" id="UP000054538"/>
    </source>
</evidence>
<dbReference type="HOGENOM" id="CLU_2831879_0_0_1"/>
<sequence length="66" mass="7196">MGISISVDAVHATVQSLSVESLHAIQSLGQTLLTGYAYNNSNIDLKTTNHIVENLTDTLNHLYKLN</sequence>
<dbReference type="InParanoid" id="A0A0D0EB34"/>
<name>A0A0D0EB34_9AGAM</name>
<dbReference type="OrthoDB" id="4743193at2759"/>
<evidence type="ECO:0000313" key="1">
    <source>
        <dbReference type="EMBL" id="KIK97095.1"/>
    </source>
</evidence>
<keyword evidence="2" id="KW-1185">Reference proteome</keyword>
<dbReference type="EMBL" id="KN824953">
    <property type="protein sequence ID" value="KIK97095.1"/>
    <property type="molecule type" value="Genomic_DNA"/>
</dbReference>
<dbReference type="STRING" id="930991.A0A0D0EB34"/>